<dbReference type="SUPFAM" id="SSF52540">
    <property type="entry name" value="P-loop containing nucleoside triphosphate hydrolases"/>
    <property type="match status" value="1"/>
</dbReference>
<proteinExistence type="predicted"/>
<keyword evidence="4 9" id="KW-0812">Transmembrane</keyword>
<dbReference type="InterPro" id="IPR011527">
    <property type="entry name" value="ABC1_TM_dom"/>
</dbReference>
<evidence type="ECO:0000313" key="13">
    <source>
        <dbReference type="Proteomes" id="UP000193006"/>
    </source>
</evidence>
<evidence type="ECO:0000256" key="7">
    <source>
        <dbReference type="ARBA" id="ARBA00022989"/>
    </source>
</evidence>
<dbReference type="InterPro" id="IPR014216">
    <property type="entry name" value="ABC_transptr_CydD"/>
</dbReference>
<dbReference type="InterPro" id="IPR027417">
    <property type="entry name" value="P-loop_NTPase"/>
</dbReference>
<keyword evidence="2" id="KW-0813">Transport</keyword>
<evidence type="ECO:0000256" key="9">
    <source>
        <dbReference type="SAM" id="Phobius"/>
    </source>
</evidence>
<feature type="transmembrane region" description="Helical" evidence="9">
    <location>
        <begin position="263"/>
        <end position="281"/>
    </location>
</feature>
<evidence type="ECO:0000256" key="5">
    <source>
        <dbReference type="ARBA" id="ARBA00022741"/>
    </source>
</evidence>
<dbReference type="PROSITE" id="PS00211">
    <property type="entry name" value="ABC_TRANSPORTER_1"/>
    <property type="match status" value="1"/>
</dbReference>
<dbReference type="InterPro" id="IPR017871">
    <property type="entry name" value="ABC_transporter-like_CS"/>
</dbReference>
<dbReference type="SUPFAM" id="SSF90123">
    <property type="entry name" value="ABC transporter transmembrane region"/>
    <property type="match status" value="1"/>
</dbReference>
<comment type="subcellular location">
    <subcellularLocation>
        <location evidence="1">Cell membrane</location>
        <topology evidence="1">Multi-pass membrane protein</topology>
    </subcellularLocation>
</comment>
<feature type="domain" description="ABC transporter" evidence="10">
    <location>
        <begin position="333"/>
        <end position="566"/>
    </location>
</feature>
<evidence type="ECO:0000256" key="4">
    <source>
        <dbReference type="ARBA" id="ARBA00022692"/>
    </source>
</evidence>
<organism evidence="12 13">
    <name type="scientific">Halalkalibacter krulwichiae</name>
    <dbReference type="NCBI Taxonomy" id="199441"/>
    <lineage>
        <taxon>Bacteria</taxon>
        <taxon>Bacillati</taxon>
        <taxon>Bacillota</taxon>
        <taxon>Bacilli</taxon>
        <taxon>Bacillales</taxon>
        <taxon>Bacillaceae</taxon>
        <taxon>Halalkalibacter</taxon>
    </lineage>
</organism>
<feature type="transmembrane region" description="Helical" evidence="9">
    <location>
        <begin position="136"/>
        <end position="152"/>
    </location>
</feature>
<sequence length="574" mass="63762">MKSLQKLAKADKRRYYALYLIALALGSVIILQAYMIVSIVDDIFLQNESFQHVMPMLLLLLGVLILRVLLSYGNGKIGVQMAANIKADYRRSLVKSFSRESLMSSYQGQSGKKISVLLEAVDELDSFFSKYIPQRIVTTVVPLLILIVVFSQHVYSGLILLVTAPFIPLFMAIIGMQTQKKSEEQLESLAAFSGRFLDTLQGLVTLKLFGRSKHYKKVIEKSSLGFRDSTMKILKIAFTSSLMLEFISMLSIGLVALELGLRLVVFQNISFFTAFFILLLVPEFYTSLKELGSAFHAGKSSTGAAEKVEQQLENKEKKLEWGSVPLTSTSISIEMENVHYQYPSKRFSLENVNLVVPSRAQIAIVGRSGSGKTTLLHILAGLLNPKSGEVRINGKVLTQYVERDWFKKISYITQHPFLFSGTISENISLGVDASLSEIKEAATLAGVNELIESLNDGYETIIGEGGRGLSGGEKQRIALARAFLKKPSVVLFDEPTTGLDLVTEKLLHQSMQQLSQHSTVITVAHRLQTIKQSNQILFLDQGKQVAQGTHEQLLASVPSYRELFAMSEEGDRDE</sequence>
<keyword evidence="13" id="KW-1185">Reference proteome</keyword>
<evidence type="ECO:0000256" key="6">
    <source>
        <dbReference type="ARBA" id="ARBA00022840"/>
    </source>
</evidence>
<dbReference type="RefSeq" id="WP_066157920.1">
    <property type="nucleotide sequence ID" value="NZ_CP020814.1"/>
</dbReference>
<dbReference type="FunFam" id="3.40.50.300:FF:000221">
    <property type="entry name" value="Multidrug ABC transporter ATP-binding protein"/>
    <property type="match status" value="1"/>
</dbReference>
<evidence type="ECO:0000313" key="12">
    <source>
        <dbReference type="EMBL" id="ARK28926.1"/>
    </source>
</evidence>
<keyword evidence="7 9" id="KW-1133">Transmembrane helix</keyword>
<feature type="transmembrane region" description="Helical" evidence="9">
    <location>
        <begin position="52"/>
        <end position="70"/>
    </location>
</feature>
<keyword evidence="8 9" id="KW-0472">Membrane</keyword>
<accession>A0A1X9M654</accession>
<dbReference type="InterPro" id="IPR003439">
    <property type="entry name" value="ABC_transporter-like_ATP-bd"/>
</dbReference>
<dbReference type="CDD" id="cd18584">
    <property type="entry name" value="ABC_6TM_AarD_CydD"/>
    <property type="match status" value="1"/>
</dbReference>
<keyword evidence="6 12" id="KW-0067">ATP-binding</keyword>
<dbReference type="PROSITE" id="PS50929">
    <property type="entry name" value="ABC_TM1F"/>
    <property type="match status" value="1"/>
</dbReference>
<feature type="transmembrane region" description="Helical" evidence="9">
    <location>
        <begin position="16"/>
        <end position="40"/>
    </location>
</feature>
<keyword evidence="5" id="KW-0547">Nucleotide-binding</keyword>
<feature type="transmembrane region" description="Helical" evidence="9">
    <location>
        <begin position="236"/>
        <end position="257"/>
    </location>
</feature>
<evidence type="ECO:0000259" key="10">
    <source>
        <dbReference type="PROSITE" id="PS50893"/>
    </source>
</evidence>
<dbReference type="InterPro" id="IPR039421">
    <property type="entry name" value="Type_1_exporter"/>
</dbReference>
<dbReference type="GO" id="GO:0042883">
    <property type="term" value="P:cysteine transport"/>
    <property type="evidence" value="ECO:0007669"/>
    <property type="project" value="InterPro"/>
</dbReference>
<keyword evidence="3" id="KW-1003">Cell membrane</keyword>
<dbReference type="EMBL" id="CP020814">
    <property type="protein sequence ID" value="ARK28926.1"/>
    <property type="molecule type" value="Genomic_DNA"/>
</dbReference>
<evidence type="ECO:0000256" key="8">
    <source>
        <dbReference type="ARBA" id="ARBA00023136"/>
    </source>
</evidence>
<evidence type="ECO:0000256" key="3">
    <source>
        <dbReference type="ARBA" id="ARBA00022475"/>
    </source>
</evidence>
<evidence type="ECO:0000259" key="11">
    <source>
        <dbReference type="PROSITE" id="PS50929"/>
    </source>
</evidence>
<dbReference type="GO" id="GO:0016887">
    <property type="term" value="F:ATP hydrolysis activity"/>
    <property type="evidence" value="ECO:0007669"/>
    <property type="project" value="InterPro"/>
</dbReference>
<gene>
    <name evidence="12" type="primary">cydD</name>
    <name evidence="12" type="ORF">BkAM31D_03100</name>
</gene>
<dbReference type="InterPro" id="IPR036640">
    <property type="entry name" value="ABC1_TM_sf"/>
</dbReference>
<protein>
    <submittedName>
        <fullName evidence="12">ATP-binding/permease protein CydD</fullName>
    </submittedName>
</protein>
<dbReference type="AlphaFoldDB" id="A0A1X9M654"/>
<feature type="domain" description="ABC transmembrane type-1" evidence="11">
    <location>
        <begin position="20"/>
        <end position="300"/>
    </location>
</feature>
<dbReference type="KEGG" id="bkw:BkAM31D_03100"/>
<dbReference type="GO" id="GO:0005524">
    <property type="term" value="F:ATP binding"/>
    <property type="evidence" value="ECO:0007669"/>
    <property type="project" value="UniProtKB-KW"/>
</dbReference>
<evidence type="ECO:0000256" key="1">
    <source>
        <dbReference type="ARBA" id="ARBA00004651"/>
    </source>
</evidence>
<dbReference type="STRING" id="199441.BkAM31D_03100"/>
<name>A0A1X9M654_9BACI</name>
<dbReference type="NCBIfam" id="TIGR02857">
    <property type="entry name" value="CydD"/>
    <property type="match status" value="1"/>
</dbReference>
<dbReference type="Pfam" id="PF00005">
    <property type="entry name" value="ABC_tran"/>
    <property type="match status" value="1"/>
</dbReference>
<dbReference type="Pfam" id="PF00664">
    <property type="entry name" value="ABC_membrane"/>
    <property type="match status" value="1"/>
</dbReference>
<reference evidence="12 13" key="1">
    <citation type="submission" date="2017-04" db="EMBL/GenBank/DDBJ databases">
        <title>Bacillus krulwichiae AM31D Genome sequencing and assembly.</title>
        <authorList>
            <person name="Krulwich T.A."/>
            <person name="Anastor L."/>
            <person name="Ehrlich R."/>
            <person name="Ehrlich G.D."/>
            <person name="Janto B."/>
        </authorList>
    </citation>
    <scope>NUCLEOTIDE SEQUENCE [LARGE SCALE GENOMIC DNA]</scope>
    <source>
        <strain evidence="12 13">AM31D</strain>
    </source>
</reference>
<dbReference type="InterPro" id="IPR003593">
    <property type="entry name" value="AAA+_ATPase"/>
</dbReference>
<dbReference type="Proteomes" id="UP000193006">
    <property type="component" value="Chromosome"/>
</dbReference>
<dbReference type="PANTHER" id="PTHR24221:SF654">
    <property type="entry name" value="ATP-BINDING CASSETTE SUB-FAMILY B MEMBER 6"/>
    <property type="match status" value="1"/>
</dbReference>
<dbReference type="Gene3D" id="3.40.50.300">
    <property type="entry name" value="P-loop containing nucleotide triphosphate hydrolases"/>
    <property type="match status" value="1"/>
</dbReference>
<dbReference type="GO" id="GO:0005886">
    <property type="term" value="C:plasma membrane"/>
    <property type="evidence" value="ECO:0007669"/>
    <property type="project" value="UniProtKB-SubCell"/>
</dbReference>
<evidence type="ECO:0000256" key="2">
    <source>
        <dbReference type="ARBA" id="ARBA00022448"/>
    </source>
</evidence>
<dbReference type="Gene3D" id="1.20.1560.10">
    <property type="entry name" value="ABC transporter type 1, transmembrane domain"/>
    <property type="match status" value="1"/>
</dbReference>
<dbReference type="PROSITE" id="PS50893">
    <property type="entry name" value="ABC_TRANSPORTER_2"/>
    <property type="match status" value="1"/>
</dbReference>
<dbReference type="SMART" id="SM00382">
    <property type="entry name" value="AAA"/>
    <property type="match status" value="1"/>
</dbReference>
<dbReference type="PANTHER" id="PTHR24221">
    <property type="entry name" value="ATP-BINDING CASSETTE SUB-FAMILY B"/>
    <property type="match status" value="1"/>
</dbReference>
<dbReference type="GO" id="GO:0140359">
    <property type="term" value="F:ABC-type transporter activity"/>
    <property type="evidence" value="ECO:0007669"/>
    <property type="project" value="InterPro"/>
</dbReference>